<dbReference type="Pfam" id="PF00403">
    <property type="entry name" value="HMA"/>
    <property type="match status" value="1"/>
</dbReference>
<evidence type="ECO:0000256" key="9">
    <source>
        <dbReference type="ARBA" id="ARBA00022967"/>
    </source>
</evidence>
<name>A0A1I5HVZ9_9BACT</name>
<dbReference type="InterPro" id="IPR059000">
    <property type="entry name" value="ATPase_P-type_domA"/>
</dbReference>
<dbReference type="PROSITE" id="PS00154">
    <property type="entry name" value="ATPASE_E1_E2"/>
    <property type="match status" value="1"/>
</dbReference>
<dbReference type="InterPro" id="IPR021993">
    <property type="entry name" value="ATPase-cat-bd"/>
</dbReference>
<dbReference type="STRING" id="226506.SAMN04488519_107273"/>
<keyword evidence="11" id="KW-0406">Ion transport</keyword>
<dbReference type="PROSITE" id="PS50846">
    <property type="entry name" value="HMA_2"/>
    <property type="match status" value="1"/>
</dbReference>
<dbReference type="Gene3D" id="3.40.1110.10">
    <property type="entry name" value="Calcium-transporting ATPase, cytoplasmic domain N"/>
    <property type="match status" value="1"/>
</dbReference>
<evidence type="ECO:0000256" key="11">
    <source>
        <dbReference type="ARBA" id="ARBA00023065"/>
    </source>
</evidence>
<organism evidence="15 16">
    <name type="scientific">Algoriphagus ornithinivorans</name>
    <dbReference type="NCBI Taxonomy" id="226506"/>
    <lineage>
        <taxon>Bacteria</taxon>
        <taxon>Pseudomonadati</taxon>
        <taxon>Bacteroidota</taxon>
        <taxon>Cytophagia</taxon>
        <taxon>Cytophagales</taxon>
        <taxon>Cyclobacteriaceae</taxon>
        <taxon>Algoriphagus</taxon>
    </lineage>
</organism>
<evidence type="ECO:0000256" key="4">
    <source>
        <dbReference type="ARBA" id="ARBA00022475"/>
    </source>
</evidence>
<dbReference type="Gene3D" id="3.40.50.1000">
    <property type="entry name" value="HAD superfamily/HAD-like"/>
    <property type="match status" value="1"/>
</dbReference>
<keyword evidence="10 13" id="KW-1133">Transmembrane helix</keyword>
<proteinExistence type="inferred from homology"/>
<evidence type="ECO:0000256" key="12">
    <source>
        <dbReference type="ARBA" id="ARBA00023136"/>
    </source>
</evidence>
<dbReference type="AlphaFoldDB" id="A0A1I5HVZ9"/>
<dbReference type="GO" id="GO:0043682">
    <property type="term" value="F:P-type divalent copper transporter activity"/>
    <property type="evidence" value="ECO:0007669"/>
    <property type="project" value="TreeGrafter"/>
</dbReference>
<dbReference type="SUPFAM" id="SSF81665">
    <property type="entry name" value="Calcium ATPase, transmembrane domain M"/>
    <property type="match status" value="1"/>
</dbReference>
<evidence type="ECO:0000256" key="8">
    <source>
        <dbReference type="ARBA" id="ARBA00022842"/>
    </source>
</evidence>
<dbReference type="GO" id="GO:0005886">
    <property type="term" value="C:plasma membrane"/>
    <property type="evidence" value="ECO:0007669"/>
    <property type="project" value="UniProtKB-SubCell"/>
</dbReference>
<dbReference type="InterPro" id="IPR023214">
    <property type="entry name" value="HAD_sf"/>
</dbReference>
<feature type="transmembrane region" description="Helical" evidence="13">
    <location>
        <begin position="458"/>
        <end position="479"/>
    </location>
</feature>
<feature type="transmembrane region" description="Helical" evidence="13">
    <location>
        <begin position="427"/>
        <end position="446"/>
    </location>
</feature>
<evidence type="ECO:0000256" key="6">
    <source>
        <dbReference type="ARBA" id="ARBA00022692"/>
    </source>
</evidence>
<dbReference type="Gene3D" id="1.20.1110.10">
    <property type="entry name" value="Calcium-transporting ATPase, transmembrane domain"/>
    <property type="match status" value="1"/>
</dbReference>
<keyword evidence="5" id="KW-0597">Phosphoprotein</keyword>
<feature type="transmembrane region" description="Helical" evidence="13">
    <location>
        <begin position="777"/>
        <end position="800"/>
    </location>
</feature>
<feature type="domain" description="HMA" evidence="14">
    <location>
        <begin position="95"/>
        <end position="161"/>
    </location>
</feature>
<dbReference type="InterPro" id="IPR036412">
    <property type="entry name" value="HAD-like_sf"/>
</dbReference>
<dbReference type="Pfam" id="PF00122">
    <property type="entry name" value="E1-E2_ATPase"/>
    <property type="match status" value="1"/>
</dbReference>
<keyword evidence="3" id="KW-0813">Transport</keyword>
<keyword evidence="16" id="KW-1185">Reference proteome</keyword>
<evidence type="ECO:0000313" key="15">
    <source>
        <dbReference type="EMBL" id="SFO51961.1"/>
    </source>
</evidence>
<dbReference type="InterPro" id="IPR001757">
    <property type="entry name" value="P_typ_ATPase"/>
</dbReference>
<dbReference type="PRINTS" id="PR00119">
    <property type="entry name" value="CATATPASE"/>
</dbReference>
<keyword evidence="7" id="KW-0479">Metal-binding</keyword>
<dbReference type="InterPro" id="IPR036163">
    <property type="entry name" value="HMA_dom_sf"/>
</dbReference>
<evidence type="ECO:0000313" key="16">
    <source>
        <dbReference type="Proteomes" id="UP000199564"/>
    </source>
</evidence>
<dbReference type="GO" id="GO:0016887">
    <property type="term" value="F:ATP hydrolysis activity"/>
    <property type="evidence" value="ECO:0007669"/>
    <property type="project" value="InterPro"/>
</dbReference>
<evidence type="ECO:0000256" key="10">
    <source>
        <dbReference type="ARBA" id="ARBA00022989"/>
    </source>
</evidence>
<dbReference type="PANTHER" id="PTHR43520:SF5">
    <property type="entry name" value="CATION-TRANSPORTING P-TYPE ATPASE-RELATED"/>
    <property type="match status" value="1"/>
</dbReference>
<dbReference type="EMBL" id="FOVW01000007">
    <property type="protein sequence ID" value="SFO51961.1"/>
    <property type="molecule type" value="Genomic_DNA"/>
</dbReference>
<evidence type="ECO:0000256" key="3">
    <source>
        <dbReference type="ARBA" id="ARBA00022448"/>
    </source>
</evidence>
<evidence type="ECO:0000259" key="14">
    <source>
        <dbReference type="PROSITE" id="PS50846"/>
    </source>
</evidence>
<evidence type="ECO:0000256" key="1">
    <source>
        <dbReference type="ARBA" id="ARBA00004651"/>
    </source>
</evidence>
<keyword evidence="4" id="KW-1003">Cell membrane</keyword>
<dbReference type="InterPro" id="IPR023298">
    <property type="entry name" value="ATPase_P-typ_TM_dom_sf"/>
</dbReference>
<dbReference type="Pfam" id="PF00702">
    <property type="entry name" value="Hydrolase"/>
    <property type="match status" value="1"/>
</dbReference>
<dbReference type="GO" id="GO:0055070">
    <property type="term" value="P:copper ion homeostasis"/>
    <property type="evidence" value="ECO:0007669"/>
    <property type="project" value="TreeGrafter"/>
</dbReference>
<feature type="transmembrane region" description="Helical" evidence="13">
    <location>
        <begin position="218"/>
        <end position="236"/>
    </location>
</feature>
<dbReference type="InterPro" id="IPR006121">
    <property type="entry name" value="HMA_dom"/>
</dbReference>
<dbReference type="GO" id="GO:0005524">
    <property type="term" value="F:ATP binding"/>
    <property type="evidence" value="ECO:0007669"/>
    <property type="project" value="InterPro"/>
</dbReference>
<evidence type="ECO:0000256" key="13">
    <source>
        <dbReference type="SAM" id="Phobius"/>
    </source>
</evidence>
<dbReference type="Pfam" id="PF12156">
    <property type="entry name" value="ATPase-cat_bd"/>
    <property type="match status" value="1"/>
</dbReference>
<keyword evidence="8" id="KW-0460">Magnesium</keyword>
<comment type="subcellular location">
    <subcellularLocation>
        <location evidence="1">Cell membrane</location>
        <topology evidence="1">Multi-pass membrane protein</topology>
    </subcellularLocation>
</comment>
<gene>
    <name evidence="15" type="ORF">SAMN04488519_107273</name>
</gene>
<evidence type="ECO:0000256" key="5">
    <source>
        <dbReference type="ARBA" id="ARBA00022553"/>
    </source>
</evidence>
<dbReference type="RefSeq" id="WP_091654740.1">
    <property type="nucleotide sequence ID" value="NZ_FOVW01000007.1"/>
</dbReference>
<dbReference type="Gene3D" id="2.70.150.10">
    <property type="entry name" value="Calcium-transporting ATPase, cytoplasmic transduction domain A"/>
    <property type="match status" value="1"/>
</dbReference>
<dbReference type="PANTHER" id="PTHR43520">
    <property type="entry name" value="ATP7, ISOFORM B"/>
    <property type="match status" value="1"/>
</dbReference>
<dbReference type="NCBIfam" id="TIGR01494">
    <property type="entry name" value="ATPase_P-type"/>
    <property type="match status" value="1"/>
</dbReference>
<keyword evidence="9" id="KW-1278">Translocase</keyword>
<keyword evidence="12 13" id="KW-0472">Membrane</keyword>
<dbReference type="Gene3D" id="3.30.70.100">
    <property type="match status" value="1"/>
</dbReference>
<accession>A0A1I5HVZ9</accession>
<feature type="transmembrane region" description="Helical" evidence="13">
    <location>
        <begin position="271"/>
        <end position="290"/>
    </location>
</feature>
<dbReference type="SUPFAM" id="SSF81653">
    <property type="entry name" value="Calcium ATPase, transduction domain A"/>
    <property type="match status" value="1"/>
</dbReference>
<dbReference type="GO" id="GO:0005507">
    <property type="term" value="F:copper ion binding"/>
    <property type="evidence" value="ECO:0007669"/>
    <property type="project" value="TreeGrafter"/>
</dbReference>
<evidence type="ECO:0000256" key="2">
    <source>
        <dbReference type="ARBA" id="ARBA00006024"/>
    </source>
</evidence>
<reference evidence="16" key="1">
    <citation type="submission" date="2016-10" db="EMBL/GenBank/DDBJ databases">
        <authorList>
            <person name="Varghese N."/>
            <person name="Submissions S."/>
        </authorList>
    </citation>
    <scope>NUCLEOTIDE SEQUENCE [LARGE SCALE GENOMIC DNA]</scope>
    <source>
        <strain evidence="16">DSM 15282</strain>
    </source>
</reference>
<feature type="transmembrane region" description="Helical" evidence="13">
    <location>
        <begin position="752"/>
        <end position="771"/>
    </location>
</feature>
<dbReference type="Proteomes" id="UP000199564">
    <property type="component" value="Unassembled WGS sequence"/>
</dbReference>
<dbReference type="InterPro" id="IPR008250">
    <property type="entry name" value="ATPase_P-typ_transduc_dom_A_sf"/>
</dbReference>
<dbReference type="PRINTS" id="PR00943">
    <property type="entry name" value="CUATPASE"/>
</dbReference>
<feature type="transmembrane region" description="Helical" evidence="13">
    <location>
        <begin position="248"/>
        <end position="265"/>
    </location>
</feature>
<feature type="transmembrane region" description="Helical" evidence="13">
    <location>
        <begin position="179"/>
        <end position="198"/>
    </location>
</feature>
<dbReference type="SUPFAM" id="SSF56784">
    <property type="entry name" value="HAD-like"/>
    <property type="match status" value="1"/>
</dbReference>
<protein>
    <submittedName>
        <fullName evidence="15">Cu+-exporting ATPase</fullName>
    </submittedName>
</protein>
<keyword evidence="6 13" id="KW-0812">Transmembrane</keyword>
<sequence length="810" mass="90486">MKKPATINPPAIKCYHCGEPCENENFLLEEKQFCCHGCKLVYEVLAENDLCNYYNIEAFPGESQKSQTGKSNRFDYLNDEETARNLLDFQNEEQSHVTFFIPLIHCASCIWLLENLFHIHSGIISSRVDFIKKKVQIKFSNQKLSLKELVELLSAIGYEPRINLANLEKKQKNYSDNRIVKKLAVAGFCFGNMMLFSVPEYFSETVLIAENFRGLFNYLNVVLALPVVLYSANDYYLSAWNSLRQKRINMDVPIVLGIIALFFYSLWEILIAGNAGYMDSLGGLLFFLLLGKIYQQKTFATLEFDRDYKSYFPIAITRLSQDVEEVIPLRKLEVGNLIRVRNEELIPADSILLSESANIDYSFVTGEEVPVPKKIGDLIFAGGRQLGDPILLTVQKSPSQGYLTDLWNNESFEKKKDKLLEPLSNKISASFTWIVIFISVSALLFWSFTDYSIAVKSFVSVLIVACPCALAMSTPFTLGNTLRIFGRGKFYLKNASVVERLALIDTVVFDKTGTLTSPSQAKINFHGELLSNETKSLIKSLVSKSAHPLSIRINQWLGNISVLEIENFEEIKGNGLRAIYKNQEIKIGSSDFTGSKNGELEELGNLVFFQVEGVTIGYFHIQSGLREGLEDVVKALRGKYEIHVLSGDHPHELGSLKAKLGKDIQYNFLQSPKDKMNYLRDLNTSGKETLMIGDGLNDAGALQESNVGIAVTDQVSHFSPASDAILSSDSMRSISDYLGFAKQSRNIIKASFGLSLLYNVVGVSLAVQGLLSPVICAVLMPVSSISVVLFTTLSTNILAWKKGLIIQKST</sequence>
<comment type="similarity">
    <text evidence="2">Belongs to the cation transport ATPase (P-type) (TC 3.A.3) family. Type IB subfamily.</text>
</comment>
<evidence type="ECO:0000256" key="7">
    <source>
        <dbReference type="ARBA" id="ARBA00022723"/>
    </source>
</evidence>
<dbReference type="InterPro" id="IPR018303">
    <property type="entry name" value="ATPase_P-typ_P_site"/>
</dbReference>
<dbReference type="SUPFAM" id="SSF55008">
    <property type="entry name" value="HMA, heavy metal-associated domain"/>
    <property type="match status" value="1"/>
</dbReference>
<dbReference type="InterPro" id="IPR023299">
    <property type="entry name" value="ATPase_P-typ_cyto_dom_N"/>
</dbReference>